<keyword evidence="2" id="KW-1185">Reference proteome</keyword>
<dbReference type="Proteomes" id="UP001207468">
    <property type="component" value="Unassembled WGS sequence"/>
</dbReference>
<proteinExistence type="predicted"/>
<evidence type="ECO:0000313" key="2">
    <source>
        <dbReference type="Proteomes" id="UP001207468"/>
    </source>
</evidence>
<sequence>TTTRHANARDPTTPQARSHSQAQSQELINVTLLLIGNSSVGKSSLKLCFSDKQWLPEDEASATIGLSGRCGTPLAIRRI</sequence>
<comment type="caution">
    <text evidence="1">The sequence shown here is derived from an EMBL/GenBank/DDBJ whole genome shotgun (WGS) entry which is preliminary data.</text>
</comment>
<accession>A0ACC0U416</accession>
<protein>
    <submittedName>
        <fullName evidence="1">Uncharacterized protein</fullName>
    </submittedName>
</protein>
<organism evidence="1 2">
    <name type="scientific">Russula earlei</name>
    <dbReference type="NCBI Taxonomy" id="71964"/>
    <lineage>
        <taxon>Eukaryota</taxon>
        <taxon>Fungi</taxon>
        <taxon>Dikarya</taxon>
        <taxon>Basidiomycota</taxon>
        <taxon>Agaricomycotina</taxon>
        <taxon>Agaricomycetes</taxon>
        <taxon>Russulales</taxon>
        <taxon>Russulaceae</taxon>
        <taxon>Russula</taxon>
    </lineage>
</organism>
<evidence type="ECO:0000313" key="1">
    <source>
        <dbReference type="EMBL" id="KAI9459326.1"/>
    </source>
</evidence>
<dbReference type="EMBL" id="JAGFNK010000200">
    <property type="protein sequence ID" value="KAI9459326.1"/>
    <property type="molecule type" value="Genomic_DNA"/>
</dbReference>
<feature type="non-terminal residue" evidence="1">
    <location>
        <position position="79"/>
    </location>
</feature>
<reference evidence="1" key="1">
    <citation type="submission" date="2021-03" db="EMBL/GenBank/DDBJ databases">
        <title>Evolutionary priming and transition to the ectomycorrhizal habit in an iconic lineage of mushroom-forming fungi: is preadaptation a requirement?</title>
        <authorList>
            <consortium name="DOE Joint Genome Institute"/>
            <person name="Looney B.P."/>
            <person name="Miyauchi S."/>
            <person name="Morin E."/>
            <person name="Drula E."/>
            <person name="Courty P.E."/>
            <person name="Chicoki N."/>
            <person name="Fauchery L."/>
            <person name="Kohler A."/>
            <person name="Kuo A."/>
            <person name="LaButti K."/>
            <person name="Pangilinan J."/>
            <person name="Lipzen A."/>
            <person name="Riley R."/>
            <person name="Andreopoulos W."/>
            <person name="He G."/>
            <person name="Johnson J."/>
            <person name="Barry K.W."/>
            <person name="Grigoriev I.V."/>
            <person name="Nagy L."/>
            <person name="Hibbett D."/>
            <person name="Henrissat B."/>
            <person name="Matheny P.B."/>
            <person name="Labbe J."/>
            <person name="Martin A.F."/>
        </authorList>
    </citation>
    <scope>NUCLEOTIDE SEQUENCE</scope>
    <source>
        <strain evidence="1">BPL698</strain>
    </source>
</reference>
<name>A0ACC0U416_9AGAM</name>
<feature type="non-terminal residue" evidence="1">
    <location>
        <position position="1"/>
    </location>
</feature>
<gene>
    <name evidence="1" type="ORF">F5148DRAFT_1218844</name>
</gene>